<evidence type="ECO:0000313" key="1">
    <source>
        <dbReference type="EMBL" id="MBZ5712249.1"/>
    </source>
</evidence>
<accession>A0ABS7TVP6</accession>
<dbReference type="RefSeq" id="WP_224194012.1">
    <property type="nucleotide sequence ID" value="NZ_JAIRAU010000029.1"/>
</dbReference>
<protein>
    <submittedName>
        <fullName evidence="1">Uncharacterized protein</fullName>
    </submittedName>
</protein>
<proteinExistence type="predicted"/>
<reference evidence="1" key="1">
    <citation type="submission" date="2021-08" db="EMBL/GenBank/DDBJ databases">
        <authorList>
            <person name="Stevens D.C."/>
        </authorList>
    </citation>
    <scope>NUCLEOTIDE SEQUENCE</scope>
    <source>
        <strain evidence="1">DSM 53165</strain>
    </source>
</reference>
<sequence length="144" mass="15975">MTVPPADLMNYLRVVSETPIRAVLWGGIMNIEWQQGSDTIQLEGRTHKLPGPAEQVLEWPGRPLIAVLLASGVEPQRLLLLGPDGQIRGRLGPPAGFELYYLELDPHRGVTAVCTTDTPINGWSDWRFAVSPEIHTLQRFSPSK</sequence>
<organism evidence="1 2">
    <name type="scientific">Nannocystis pusilla</name>
    <dbReference type="NCBI Taxonomy" id="889268"/>
    <lineage>
        <taxon>Bacteria</taxon>
        <taxon>Pseudomonadati</taxon>
        <taxon>Myxococcota</taxon>
        <taxon>Polyangia</taxon>
        <taxon>Nannocystales</taxon>
        <taxon>Nannocystaceae</taxon>
        <taxon>Nannocystis</taxon>
    </lineage>
</organism>
<comment type="caution">
    <text evidence="1">The sequence shown here is derived from an EMBL/GenBank/DDBJ whole genome shotgun (WGS) entry which is preliminary data.</text>
</comment>
<dbReference type="Proteomes" id="UP001139031">
    <property type="component" value="Unassembled WGS sequence"/>
</dbReference>
<gene>
    <name evidence="1" type="ORF">K7C98_23655</name>
</gene>
<name>A0ABS7TVP6_9BACT</name>
<dbReference type="EMBL" id="JAIRAU010000029">
    <property type="protein sequence ID" value="MBZ5712249.1"/>
    <property type="molecule type" value="Genomic_DNA"/>
</dbReference>
<evidence type="ECO:0000313" key="2">
    <source>
        <dbReference type="Proteomes" id="UP001139031"/>
    </source>
</evidence>
<keyword evidence="2" id="KW-1185">Reference proteome</keyword>